<dbReference type="PROSITE" id="PS50158">
    <property type="entry name" value="ZF_CCHC"/>
    <property type="match status" value="1"/>
</dbReference>
<dbReference type="AlphaFoldDB" id="A0AAD8RK03"/>
<evidence type="ECO:0000313" key="4">
    <source>
        <dbReference type="EMBL" id="KAK1626125.1"/>
    </source>
</evidence>
<proteinExistence type="predicted"/>
<feature type="region of interest" description="Disordered" evidence="2">
    <location>
        <begin position="1"/>
        <end position="140"/>
    </location>
</feature>
<dbReference type="EMBL" id="JAUUTY010000005">
    <property type="protein sequence ID" value="KAK1626125.1"/>
    <property type="molecule type" value="Genomic_DNA"/>
</dbReference>
<dbReference type="GO" id="GO:0003676">
    <property type="term" value="F:nucleic acid binding"/>
    <property type="evidence" value="ECO:0007669"/>
    <property type="project" value="InterPro"/>
</dbReference>
<reference evidence="4" key="1">
    <citation type="submission" date="2023-07" db="EMBL/GenBank/DDBJ databases">
        <title>A chromosome-level genome assembly of Lolium multiflorum.</title>
        <authorList>
            <person name="Chen Y."/>
            <person name="Copetti D."/>
            <person name="Kolliker R."/>
            <person name="Studer B."/>
        </authorList>
    </citation>
    <scope>NUCLEOTIDE SEQUENCE</scope>
    <source>
        <strain evidence="4">02402/16</strain>
        <tissue evidence="4">Leaf</tissue>
    </source>
</reference>
<sequence>MANSGGHGGAGFHGGRGSNGNGQMGSHGGHAFPNSAGNHGGGQMNTNAAQSHLGRGSFHGANGSNGGGRFNNFEVGGPSGTVGGSGFGSAGHQGFQTSDGAFQGMAQNNGNRNSQSNNFQNGINGGFNSHNNDANVQANGGFNRGNAAAMNQGNFGGQGMQGYQFNAGSGFNNFGAARNHNAYGRGGFRYFRPSYGRGGGRSNYRRGRGYGGPSNNGAAAVPYVYPSAAVHQHAAVHHQNSQANNVNTANGQNDNTIPVVIPPGNPLPVQDGHQGPVDFIPLEEGEETGSRVKRKKQKNPDKLKCHRCGLVGHFAIDCITVLCNFCELPGHADEECPLLHAPKPHMTMYGIGEERLCFFEMSCTKSYKPKMENTRMGMLSVTGGEMTIPQIVSQLQRLVPTESFHWDVRQVGHNVFKVAFPSKAELERMTVFGTFHVPSSPIVLNFENWIAQIEPNCLLPEIWLRIHGLPPKKKGDFLAVWSLGTFFGKTLEVDMKYTTQHGVARLRIGCLDYTCIPHKQNVLVQDGFYDLTFEVELPEGDEVMEEVTENGERDDGHADDDHNGNQHLGNQNQPSMDQNSMQPNGEKGGDVNMQPGPNGVAGAGGNQVAQVCFSPAVRRMIETSKQILLSFGPITNQKENENDTVLLVEEEEGAEKGQIQLQAAATVDTCDMELLSKTVMAESVQDVDRQCLSPSQRSSDDGLQGLDATGSYMQSIESQELASEVADTLVSDKIIEVASEKESHAETPTSTVSPLRPTVAHQRDSLKDQDAAHTIKPTLEQLVAFGGIAEPSSNGVRTSGRIRAQPNADMPQLERAVHLAQRRNEHLLTGTSNTANPSIIHMSSDQIVSRANKLGISLGNSTEQVLKSVQKIKSLESDRHVTFLKNNLNTVDPSVSPSLVISRASSLSEDLVDDDTESIMDHSDALSLRLVDNIVGRRKRKDKEVKLAVRKSARILKLKSKQR</sequence>
<organism evidence="4 5">
    <name type="scientific">Lolium multiflorum</name>
    <name type="common">Italian ryegrass</name>
    <name type="synonym">Lolium perenne subsp. multiflorum</name>
    <dbReference type="NCBI Taxonomy" id="4521"/>
    <lineage>
        <taxon>Eukaryota</taxon>
        <taxon>Viridiplantae</taxon>
        <taxon>Streptophyta</taxon>
        <taxon>Embryophyta</taxon>
        <taxon>Tracheophyta</taxon>
        <taxon>Spermatophyta</taxon>
        <taxon>Magnoliopsida</taxon>
        <taxon>Liliopsida</taxon>
        <taxon>Poales</taxon>
        <taxon>Poaceae</taxon>
        <taxon>BOP clade</taxon>
        <taxon>Pooideae</taxon>
        <taxon>Poodae</taxon>
        <taxon>Poeae</taxon>
        <taxon>Poeae Chloroplast Group 2 (Poeae type)</taxon>
        <taxon>Loliodinae</taxon>
        <taxon>Loliinae</taxon>
        <taxon>Lolium</taxon>
    </lineage>
</organism>
<feature type="compositionally biased region" description="Gly residues" evidence="2">
    <location>
        <begin position="1"/>
        <end position="28"/>
    </location>
</feature>
<dbReference type="Gene3D" id="4.10.60.10">
    <property type="entry name" value="Zinc finger, CCHC-type"/>
    <property type="match status" value="1"/>
</dbReference>
<evidence type="ECO:0000313" key="5">
    <source>
        <dbReference type="Proteomes" id="UP001231189"/>
    </source>
</evidence>
<dbReference type="PANTHER" id="PTHR33170:SF40">
    <property type="entry name" value="OS04G0557100 PROTEIN"/>
    <property type="match status" value="1"/>
</dbReference>
<dbReference type="SMART" id="SM00343">
    <property type="entry name" value="ZnF_C2HC"/>
    <property type="match status" value="2"/>
</dbReference>
<feature type="region of interest" description="Disordered" evidence="2">
    <location>
        <begin position="689"/>
        <end position="708"/>
    </location>
</feature>
<dbReference type="Proteomes" id="UP001231189">
    <property type="component" value="Unassembled WGS sequence"/>
</dbReference>
<feature type="compositionally biased region" description="Polar residues" evidence="2">
    <location>
        <begin position="574"/>
        <end position="583"/>
    </location>
</feature>
<dbReference type="InterPro" id="IPR001878">
    <property type="entry name" value="Znf_CCHC"/>
</dbReference>
<evidence type="ECO:0000256" key="1">
    <source>
        <dbReference type="PROSITE-ProRule" id="PRU00047"/>
    </source>
</evidence>
<keyword evidence="5" id="KW-1185">Reference proteome</keyword>
<feature type="compositionally biased region" description="Low complexity" evidence="2">
    <location>
        <begin position="107"/>
        <end position="129"/>
    </location>
</feature>
<dbReference type="SUPFAM" id="SSF57756">
    <property type="entry name" value="Retrovirus zinc finger-like domains"/>
    <property type="match status" value="1"/>
</dbReference>
<comment type="caution">
    <text evidence="4">The sequence shown here is derived from an EMBL/GenBank/DDBJ whole genome shotgun (WGS) entry which is preliminary data.</text>
</comment>
<feature type="compositionally biased region" description="Basic and acidic residues" evidence="2">
    <location>
        <begin position="550"/>
        <end position="564"/>
    </location>
</feature>
<keyword evidence="1" id="KW-0863">Zinc-finger</keyword>
<dbReference type="InterPro" id="IPR036875">
    <property type="entry name" value="Znf_CCHC_sf"/>
</dbReference>
<feature type="region of interest" description="Disordered" evidence="2">
    <location>
        <begin position="546"/>
        <end position="602"/>
    </location>
</feature>
<keyword evidence="1" id="KW-0479">Metal-binding</keyword>
<name>A0AAD8RK03_LOLMU</name>
<gene>
    <name evidence="4" type="ORF">QYE76_000440</name>
</gene>
<protein>
    <recommendedName>
        <fullName evidence="3">CCHC-type domain-containing protein</fullName>
    </recommendedName>
</protein>
<dbReference type="GO" id="GO:0008270">
    <property type="term" value="F:zinc ion binding"/>
    <property type="evidence" value="ECO:0007669"/>
    <property type="project" value="UniProtKB-KW"/>
</dbReference>
<feature type="compositionally biased region" description="Gly residues" evidence="2">
    <location>
        <begin position="77"/>
        <end position="91"/>
    </location>
</feature>
<keyword evidence="1" id="KW-0862">Zinc</keyword>
<accession>A0AAD8RK03</accession>
<evidence type="ECO:0000256" key="2">
    <source>
        <dbReference type="SAM" id="MobiDB-lite"/>
    </source>
</evidence>
<evidence type="ECO:0000259" key="3">
    <source>
        <dbReference type="PROSITE" id="PS50158"/>
    </source>
</evidence>
<dbReference type="PANTHER" id="PTHR33170">
    <property type="entry name" value="DUF4283 DOMAIN-CONTAINING PROTEIN-RELATED"/>
    <property type="match status" value="1"/>
</dbReference>
<feature type="domain" description="CCHC-type" evidence="3">
    <location>
        <begin position="304"/>
        <end position="318"/>
    </location>
</feature>